<proteinExistence type="predicted"/>
<accession>A0A1Y3B8W5</accession>
<name>A0A1Y3B8W5_EURMA</name>
<sequence>METEQQQEQQAPISQENNVDANDDDDEDIDPLDVYMQGIQEEVKKYRQQTVHANKRNDKVTVVVGVAKKKSMKKKGELIEQNQDAMEYSSGDEIGQNDELANAMDNLQAKVKQKKLMTISKEDITYVKFRKNFYIEVPEITRM</sequence>
<dbReference type="AlphaFoldDB" id="A0A1Y3B8W5"/>
<keyword evidence="3" id="KW-1185">Reference proteome</keyword>
<feature type="non-terminal residue" evidence="2">
    <location>
        <position position="143"/>
    </location>
</feature>
<feature type="compositionally biased region" description="Low complexity" evidence="1">
    <location>
        <begin position="1"/>
        <end position="10"/>
    </location>
</feature>
<reference evidence="2 3" key="1">
    <citation type="submission" date="2017-03" db="EMBL/GenBank/DDBJ databases">
        <title>Genome Survey of Euroglyphus maynei.</title>
        <authorList>
            <person name="Arlian L.G."/>
            <person name="Morgan M.S."/>
            <person name="Rider S.D."/>
        </authorList>
    </citation>
    <scope>NUCLEOTIDE SEQUENCE [LARGE SCALE GENOMIC DNA]</scope>
    <source>
        <strain evidence="2">Arlian Lab</strain>
        <tissue evidence="2">Whole body</tissue>
    </source>
</reference>
<dbReference type="OrthoDB" id="6538164at2759"/>
<feature type="compositionally biased region" description="Acidic residues" evidence="1">
    <location>
        <begin position="21"/>
        <end position="30"/>
    </location>
</feature>
<dbReference type="EMBL" id="MUJZ01037895">
    <property type="protein sequence ID" value="OTF76348.1"/>
    <property type="molecule type" value="Genomic_DNA"/>
</dbReference>
<evidence type="ECO:0000313" key="2">
    <source>
        <dbReference type="EMBL" id="OTF76348.1"/>
    </source>
</evidence>
<evidence type="ECO:0000256" key="1">
    <source>
        <dbReference type="SAM" id="MobiDB-lite"/>
    </source>
</evidence>
<evidence type="ECO:0000313" key="3">
    <source>
        <dbReference type="Proteomes" id="UP000194236"/>
    </source>
</evidence>
<feature type="region of interest" description="Disordered" evidence="1">
    <location>
        <begin position="1"/>
        <end position="30"/>
    </location>
</feature>
<comment type="caution">
    <text evidence="2">The sequence shown here is derived from an EMBL/GenBank/DDBJ whole genome shotgun (WGS) entry which is preliminary data.</text>
</comment>
<organism evidence="2 3">
    <name type="scientific">Euroglyphus maynei</name>
    <name type="common">Mayne's house dust mite</name>
    <dbReference type="NCBI Taxonomy" id="6958"/>
    <lineage>
        <taxon>Eukaryota</taxon>
        <taxon>Metazoa</taxon>
        <taxon>Ecdysozoa</taxon>
        <taxon>Arthropoda</taxon>
        <taxon>Chelicerata</taxon>
        <taxon>Arachnida</taxon>
        <taxon>Acari</taxon>
        <taxon>Acariformes</taxon>
        <taxon>Sarcoptiformes</taxon>
        <taxon>Astigmata</taxon>
        <taxon>Psoroptidia</taxon>
        <taxon>Analgoidea</taxon>
        <taxon>Pyroglyphidae</taxon>
        <taxon>Pyroglyphinae</taxon>
        <taxon>Euroglyphus</taxon>
    </lineage>
</organism>
<gene>
    <name evidence="2" type="ORF">BLA29_011842</name>
</gene>
<protein>
    <submittedName>
        <fullName evidence="2">Uncharacterized protein</fullName>
    </submittedName>
</protein>
<dbReference type="Proteomes" id="UP000194236">
    <property type="component" value="Unassembled WGS sequence"/>
</dbReference>